<feature type="domain" description="UBA" evidence="6">
    <location>
        <begin position="317"/>
        <end position="350"/>
    </location>
</feature>
<dbReference type="Proteomes" id="UP000695026">
    <property type="component" value="Unplaced"/>
</dbReference>
<reference evidence="8 9" key="1">
    <citation type="submission" date="2025-04" db="UniProtKB">
        <authorList>
            <consortium name="RefSeq"/>
        </authorList>
    </citation>
    <scope>IDENTIFICATION</scope>
    <source>
        <tissue evidence="8 9">Liver</tissue>
    </source>
</reference>
<dbReference type="PANTHER" id="PTHR43066:SF16">
    <property type="entry name" value="RHOMBOID DOMAIN-CONTAINING PROTEIN 3"/>
    <property type="match status" value="1"/>
</dbReference>
<dbReference type="OMA" id="CYLRTTA"/>
<sequence>MLIQRLRWVRHPPLASSILMLLLGLFWVTGVEESFILSPGLLTSPFQAFRLVTYCLCHANAPLLATSLLFFPLLGWHRELQQGTLGYLQAAGLGAALSALLYLLLAGLWGAEPHAAVSGYIPVHLALLGCHGRRSGWFSVALLAGLLFGLGEILSPRSPFLLHLSGLLTGLAYCAGTSFSLGLSKRCLERLWDGIPRWSHIRCFLPHFVRPLASSTLPTTARKERIPAQEMFPPNLAGMVAIQVPPSPSWTDGSAAQESQLLFPSTSLQPFSALPGASDMPFFAFPTEEELIQAGIQASLQDIGEEEVKLPKSSVSSLRLQQLQRMGFPTEESVIALAATGHVEGAVSLLIGGHVGGRAVVTAENRSVPHTQPQSSPDQ</sequence>
<evidence type="ECO:0000313" key="7">
    <source>
        <dbReference type="Proteomes" id="UP000695026"/>
    </source>
</evidence>
<gene>
    <name evidence="8 9" type="primary">RHBDD3</name>
</gene>
<proteinExistence type="predicted"/>
<evidence type="ECO:0000256" key="2">
    <source>
        <dbReference type="ARBA" id="ARBA00022692"/>
    </source>
</evidence>
<dbReference type="GO" id="GO:0004252">
    <property type="term" value="F:serine-type endopeptidase activity"/>
    <property type="evidence" value="ECO:0007669"/>
    <property type="project" value="TreeGrafter"/>
</dbReference>
<dbReference type="RefSeq" id="XP_025030847.1">
    <property type="nucleotide sequence ID" value="XM_025175079.1"/>
</dbReference>
<comment type="subcellular location">
    <subcellularLocation>
        <location evidence="1">Membrane</location>
        <topology evidence="1">Multi-pass membrane protein</topology>
    </subcellularLocation>
</comment>
<dbReference type="AlphaFoldDB" id="A0A9F2RAB0"/>
<dbReference type="Gene3D" id="1.20.1540.10">
    <property type="entry name" value="Rhomboid-like"/>
    <property type="match status" value="1"/>
</dbReference>
<dbReference type="KEGG" id="pbi:103061155"/>
<dbReference type="InterPro" id="IPR015940">
    <property type="entry name" value="UBA"/>
</dbReference>
<dbReference type="RefSeq" id="XP_007441372.1">
    <property type="nucleotide sequence ID" value="XM_007441310.3"/>
</dbReference>
<evidence type="ECO:0000256" key="3">
    <source>
        <dbReference type="ARBA" id="ARBA00022989"/>
    </source>
</evidence>
<feature type="transmembrane region" description="Helical" evidence="5">
    <location>
        <begin position="51"/>
        <end position="74"/>
    </location>
</feature>
<dbReference type="CTD" id="25807"/>
<dbReference type="OrthoDB" id="9908508at2759"/>
<dbReference type="InterPro" id="IPR009060">
    <property type="entry name" value="UBA-like_sf"/>
</dbReference>
<feature type="transmembrane region" description="Helical" evidence="5">
    <location>
        <begin position="160"/>
        <end position="183"/>
    </location>
</feature>
<keyword evidence="3 5" id="KW-1133">Transmembrane helix</keyword>
<dbReference type="SUPFAM" id="SSF144091">
    <property type="entry name" value="Rhomboid-like"/>
    <property type="match status" value="1"/>
</dbReference>
<keyword evidence="7" id="KW-1185">Reference proteome</keyword>
<dbReference type="GO" id="GO:0016020">
    <property type="term" value="C:membrane"/>
    <property type="evidence" value="ECO:0007669"/>
    <property type="project" value="UniProtKB-SubCell"/>
</dbReference>
<name>A0A9F2RAB0_PYTBI</name>
<evidence type="ECO:0000313" key="9">
    <source>
        <dbReference type="RefSeq" id="XP_025030847.1"/>
    </source>
</evidence>
<dbReference type="PANTHER" id="PTHR43066">
    <property type="entry name" value="RHOMBOID-RELATED PROTEIN"/>
    <property type="match status" value="1"/>
</dbReference>
<keyword evidence="4 5" id="KW-0472">Membrane</keyword>
<feature type="transmembrane region" description="Helical" evidence="5">
    <location>
        <begin position="86"/>
        <end position="108"/>
    </location>
</feature>
<dbReference type="InterPro" id="IPR035952">
    <property type="entry name" value="Rhomboid-like_sf"/>
</dbReference>
<evidence type="ECO:0000313" key="8">
    <source>
        <dbReference type="RefSeq" id="XP_007441372.1"/>
    </source>
</evidence>
<evidence type="ECO:0000256" key="4">
    <source>
        <dbReference type="ARBA" id="ARBA00023136"/>
    </source>
</evidence>
<keyword evidence="2 5" id="KW-0812">Transmembrane</keyword>
<protein>
    <submittedName>
        <fullName evidence="8 9">Rhomboid domain-containing protein 3</fullName>
    </submittedName>
</protein>
<evidence type="ECO:0000256" key="5">
    <source>
        <dbReference type="SAM" id="Phobius"/>
    </source>
</evidence>
<evidence type="ECO:0000256" key="1">
    <source>
        <dbReference type="ARBA" id="ARBA00004141"/>
    </source>
</evidence>
<dbReference type="GeneID" id="103061155"/>
<organism evidence="7 8">
    <name type="scientific">Python bivittatus</name>
    <name type="common">Burmese python</name>
    <name type="synonym">Python molurus bivittatus</name>
    <dbReference type="NCBI Taxonomy" id="176946"/>
    <lineage>
        <taxon>Eukaryota</taxon>
        <taxon>Metazoa</taxon>
        <taxon>Chordata</taxon>
        <taxon>Craniata</taxon>
        <taxon>Vertebrata</taxon>
        <taxon>Euteleostomi</taxon>
        <taxon>Lepidosauria</taxon>
        <taxon>Squamata</taxon>
        <taxon>Bifurcata</taxon>
        <taxon>Unidentata</taxon>
        <taxon>Episquamata</taxon>
        <taxon>Toxicofera</taxon>
        <taxon>Serpentes</taxon>
        <taxon>Henophidia</taxon>
        <taxon>Pythonidae</taxon>
        <taxon>Python</taxon>
    </lineage>
</organism>
<evidence type="ECO:0000259" key="6">
    <source>
        <dbReference type="Pfam" id="PF00627"/>
    </source>
</evidence>
<feature type="transmembrane region" description="Helical" evidence="5">
    <location>
        <begin position="137"/>
        <end position="154"/>
    </location>
</feature>
<accession>A0A9F2RAB0</accession>
<dbReference type="Gene3D" id="1.10.8.10">
    <property type="entry name" value="DNA helicase RuvA subunit, C-terminal domain"/>
    <property type="match status" value="1"/>
</dbReference>
<dbReference type="Pfam" id="PF00627">
    <property type="entry name" value="UBA"/>
    <property type="match status" value="1"/>
</dbReference>
<dbReference type="SUPFAM" id="SSF46934">
    <property type="entry name" value="UBA-like"/>
    <property type="match status" value="1"/>
</dbReference>
<feature type="transmembrane region" description="Helical" evidence="5">
    <location>
        <begin position="12"/>
        <end position="31"/>
    </location>
</feature>